<dbReference type="Proteomes" id="UP000763641">
    <property type="component" value="Unassembled WGS sequence"/>
</dbReference>
<feature type="transmembrane region" description="Helical" evidence="1">
    <location>
        <begin position="96"/>
        <end position="115"/>
    </location>
</feature>
<gene>
    <name evidence="3" type="ORF">ILT43_07660</name>
</gene>
<dbReference type="EMBL" id="JAFEMC010000002">
    <property type="protein sequence ID" value="MBM6576244.1"/>
    <property type="molecule type" value="Genomic_DNA"/>
</dbReference>
<keyword evidence="1" id="KW-1133">Transmembrane helix</keyword>
<proteinExistence type="predicted"/>
<protein>
    <submittedName>
        <fullName evidence="3">HPP family protein</fullName>
    </submittedName>
</protein>
<feature type="transmembrane region" description="Helical" evidence="1">
    <location>
        <begin position="71"/>
        <end position="90"/>
    </location>
</feature>
<reference evidence="3 4" key="1">
    <citation type="submission" date="2020-12" db="EMBL/GenBank/DDBJ databases">
        <title>Sphingomonas sp.</title>
        <authorList>
            <person name="Kim M.K."/>
        </authorList>
    </citation>
    <scope>NUCLEOTIDE SEQUENCE [LARGE SCALE GENOMIC DNA]</scope>
    <source>
        <strain evidence="3 4">BT552</strain>
    </source>
</reference>
<dbReference type="InterPro" id="IPR058581">
    <property type="entry name" value="TM_HPP"/>
</dbReference>
<evidence type="ECO:0000259" key="2">
    <source>
        <dbReference type="Pfam" id="PF04982"/>
    </source>
</evidence>
<evidence type="ECO:0000313" key="4">
    <source>
        <dbReference type="Proteomes" id="UP000763641"/>
    </source>
</evidence>
<name>A0ABS2D5N3_9SPHN</name>
<evidence type="ECO:0000313" key="3">
    <source>
        <dbReference type="EMBL" id="MBM6576244.1"/>
    </source>
</evidence>
<organism evidence="3 4">
    <name type="scientific">Sphingomonas longa</name>
    <dbReference type="NCBI Taxonomy" id="2778730"/>
    <lineage>
        <taxon>Bacteria</taxon>
        <taxon>Pseudomonadati</taxon>
        <taxon>Pseudomonadota</taxon>
        <taxon>Alphaproteobacteria</taxon>
        <taxon>Sphingomonadales</taxon>
        <taxon>Sphingomonadaceae</taxon>
        <taxon>Sphingomonas</taxon>
    </lineage>
</organism>
<keyword evidence="4" id="KW-1185">Reference proteome</keyword>
<feature type="transmembrane region" description="Helical" evidence="1">
    <location>
        <begin position="21"/>
        <end position="39"/>
    </location>
</feature>
<feature type="transmembrane region" description="Helical" evidence="1">
    <location>
        <begin position="136"/>
        <end position="159"/>
    </location>
</feature>
<dbReference type="InterPro" id="IPR007065">
    <property type="entry name" value="HPP"/>
</dbReference>
<dbReference type="PANTHER" id="PTHR33741:SF5">
    <property type="entry name" value="TRANSMEMBRANE PROTEIN DDB_G0269096-RELATED"/>
    <property type="match status" value="1"/>
</dbReference>
<dbReference type="Pfam" id="PF04982">
    <property type="entry name" value="TM_HPP"/>
    <property type="match status" value="1"/>
</dbReference>
<keyword evidence="1" id="KW-0472">Membrane</keyword>
<dbReference type="RefSeq" id="WP_204197531.1">
    <property type="nucleotide sequence ID" value="NZ_JAFEMC010000002.1"/>
</dbReference>
<dbReference type="PANTHER" id="PTHR33741">
    <property type="entry name" value="TRANSMEMBRANE PROTEIN DDB_G0269096-RELATED"/>
    <property type="match status" value="1"/>
</dbReference>
<feature type="domain" description="HPP transmembrane region" evidence="2">
    <location>
        <begin position="12"/>
        <end position="168"/>
    </location>
</feature>
<sequence length="222" mass="22801">MSRFFRPILPGAQLRDRLIGCVGAAICIALTMVVCAGLPPLGADLPIIVAPLGASAVLVFAVPTSPLAQPWPVVGGNIISTLVGVAMFQIMPNTTVAAGAAVGGAILVMSLLRCLHPPGGAAALTAVIGSQGIHAAGYSFAFTPVGINSIALVSLAMVYHRATARTYPHQPVAAPREVAAAGFHAADIDAALAEMHESFDISREDLDALLAKAELHSMARRR</sequence>
<keyword evidence="1" id="KW-0812">Transmembrane</keyword>
<comment type="caution">
    <text evidence="3">The sequence shown here is derived from an EMBL/GenBank/DDBJ whole genome shotgun (WGS) entry which is preliminary data.</text>
</comment>
<accession>A0ABS2D5N3</accession>
<evidence type="ECO:0000256" key="1">
    <source>
        <dbReference type="SAM" id="Phobius"/>
    </source>
</evidence>